<keyword evidence="3" id="KW-1185">Reference proteome</keyword>
<feature type="compositionally biased region" description="Acidic residues" evidence="1">
    <location>
        <begin position="59"/>
        <end position="69"/>
    </location>
</feature>
<comment type="caution">
    <text evidence="2">The sequence shown here is derived from an EMBL/GenBank/DDBJ whole genome shotgun (WGS) entry which is preliminary data.</text>
</comment>
<dbReference type="AlphaFoldDB" id="A0A176VNU1"/>
<feature type="compositionally biased region" description="Basic and acidic residues" evidence="1">
    <location>
        <begin position="15"/>
        <end position="58"/>
    </location>
</feature>
<dbReference type="EMBL" id="LVLJ01003422">
    <property type="protein sequence ID" value="OAE21486.1"/>
    <property type="molecule type" value="Genomic_DNA"/>
</dbReference>
<accession>A0A176VNU1</accession>
<evidence type="ECO:0000256" key="1">
    <source>
        <dbReference type="SAM" id="MobiDB-lite"/>
    </source>
</evidence>
<feature type="region of interest" description="Disordered" evidence="1">
    <location>
        <begin position="1"/>
        <end position="88"/>
    </location>
</feature>
<gene>
    <name evidence="2" type="ORF">AXG93_2116s1000</name>
</gene>
<organism evidence="2 3">
    <name type="scientific">Marchantia polymorpha subsp. ruderalis</name>
    <dbReference type="NCBI Taxonomy" id="1480154"/>
    <lineage>
        <taxon>Eukaryota</taxon>
        <taxon>Viridiplantae</taxon>
        <taxon>Streptophyta</taxon>
        <taxon>Embryophyta</taxon>
        <taxon>Marchantiophyta</taxon>
        <taxon>Marchantiopsida</taxon>
        <taxon>Marchantiidae</taxon>
        <taxon>Marchantiales</taxon>
        <taxon>Marchantiaceae</taxon>
        <taxon>Marchantia</taxon>
    </lineage>
</organism>
<dbReference type="Proteomes" id="UP000077202">
    <property type="component" value="Unassembled WGS sequence"/>
</dbReference>
<protein>
    <submittedName>
        <fullName evidence="2">Uncharacterized protein</fullName>
    </submittedName>
</protein>
<evidence type="ECO:0000313" key="2">
    <source>
        <dbReference type="EMBL" id="OAE21486.1"/>
    </source>
</evidence>
<proteinExistence type="predicted"/>
<reference evidence="2" key="1">
    <citation type="submission" date="2016-03" db="EMBL/GenBank/DDBJ databases">
        <title>Mechanisms controlling the formation of the plant cell surface in tip-growing cells are functionally conserved among land plants.</title>
        <authorList>
            <person name="Honkanen S."/>
            <person name="Jones V.A."/>
            <person name="Morieri G."/>
            <person name="Champion C."/>
            <person name="Hetherington A.J."/>
            <person name="Kelly S."/>
            <person name="Saint-Marcoux D."/>
            <person name="Proust H."/>
            <person name="Prescott H."/>
            <person name="Dolan L."/>
        </authorList>
    </citation>
    <scope>NUCLEOTIDE SEQUENCE [LARGE SCALE GENOMIC DNA]</scope>
    <source>
        <tissue evidence="2">Whole gametophyte</tissue>
    </source>
</reference>
<evidence type="ECO:0000313" key="3">
    <source>
        <dbReference type="Proteomes" id="UP000077202"/>
    </source>
</evidence>
<name>A0A176VNU1_MARPO</name>
<sequence>MSILLLAARPPRGPYSEEKKKQSCFESERRRKKRSEEKSRSGDGPEGRLNDDGDHEGGTGDEADDEEEGAAGGGKKERRSAETRRLGATRIVVNVVRSSHGSEDLNPDSEFGVEWWRREQGCGTVQVAEEEEEAVESGSRVEQVDTLSSALFSSKPMSIMSARRECVAERAD</sequence>